<keyword evidence="15 20" id="KW-0472">Membrane</keyword>
<feature type="transmembrane region" description="Helical" evidence="20">
    <location>
        <begin position="12"/>
        <end position="29"/>
    </location>
</feature>
<dbReference type="InterPro" id="IPR003945">
    <property type="entry name" value="NU5C-like"/>
</dbReference>
<comment type="catalytic activity">
    <reaction evidence="18">
        <text>a plastoquinone + NADPH + (n+1) H(+)(in) = a plastoquinol + NADP(+) + n H(+)(out)</text>
        <dbReference type="Rhea" id="RHEA:42612"/>
        <dbReference type="Rhea" id="RHEA-COMP:9561"/>
        <dbReference type="Rhea" id="RHEA-COMP:9562"/>
        <dbReference type="ChEBI" id="CHEBI:15378"/>
        <dbReference type="ChEBI" id="CHEBI:17757"/>
        <dbReference type="ChEBI" id="CHEBI:57783"/>
        <dbReference type="ChEBI" id="CHEBI:58349"/>
        <dbReference type="ChEBI" id="CHEBI:62192"/>
    </reaction>
</comment>
<keyword evidence="8" id="KW-0874">Quinone</keyword>
<feature type="transmembrane region" description="Helical" evidence="20">
    <location>
        <begin position="550"/>
        <end position="571"/>
    </location>
</feature>
<evidence type="ECO:0000256" key="20">
    <source>
        <dbReference type="SAM" id="Phobius"/>
    </source>
</evidence>
<dbReference type="GO" id="GO:0015990">
    <property type="term" value="P:electron transport coupled proton transport"/>
    <property type="evidence" value="ECO:0007669"/>
    <property type="project" value="TreeGrafter"/>
</dbReference>
<evidence type="ECO:0000256" key="11">
    <source>
        <dbReference type="ARBA" id="ARBA00022967"/>
    </source>
</evidence>
<feature type="transmembrane region" description="Helical" evidence="20">
    <location>
        <begin position="606"/>
        <end position="630"/>
    </location>
</feature>
<dbReference type="InterPro" id="IPR001750">
    <property type="entry name" value="ND/Mrp_TM"/>
</dbReference>
<evidence type="ECO:0000256" key="5">
    <source>
        <dbReference type="ARBA" id="ARBA00018648"/>
    </source>
</evidence>
<sequence length="742" mass="83630">MEFIYKYARVVPFLPLSASVPIGLGSFFFPGATKSVRRTWALISIFLLSVAMFLSFNLFLQQITGGPIYRYFWSWVINNKFSLELGYLIDPLTSIMLVLVTTVGTMVMIYSDTYMSHDKTYVRFFAYLNFFNASMLGLVISPNLLQIYFFWELVGMCSYLLIGFWFTRPSAANACQKAFITNRAGDFGLLLGILGFYWVTGSFEFQYLFDKLNELTAVDGVGSFFVTSCAFLLFLGPIAKSAQFPLHVWLPDAMEGPTPISALIHAATMVAAGIFLVARLFPLFKALPLIMYLISWIGGITALLGATMALAQKDLKKGLAYSTMSQLGYMMLALGIDSYRIALFHLITHAYSKALLFLGSGSVIHSMEPIVGYCPSKSQNMALMGGLRKYMPITGITFLLGTLSLSGIPPFACFWSKDQILSDSKLYSPIFGGITWFTAGLTAFYMFRMYLLTFEGNFRVNLVNSYNNHITLYSTSMWGEEESGISNRTRADSMSNQIMGSNNSFSKEAFQISNKMEGLYKKNRDLVIIYPFFFHKGSFAYPKESGKTMLFPLVILGILTLFIGLIGVPFFRSGMSYDILSQWFTSSMTPFDKKHPENWPEFLLDVIPSVGIAFFGILIACIFYIPIYFLSKDVYHKTNSNMKIIMDQSINIVYNWSFYRAYIDIYYNIILIKGIRGLAETSNSFDQWAIDGIPNGIGFLGLFVGEEMRCLGGGRISSYIFFSIFCILISILIYIFILTIEN</sequence>
<feature type="transmembrane region" description="Helical" evidence="20">
    <location>
        <begin position="427"/>
        <end position="447"/>
    </location>
</feature>
<comment type="similarity">
    <text evidence="3">Belongs to the complex I subunit 5 family.</text>
</comment>
<dbReference type="GO" id="GO:0009535">
    <property type="term" value="C:chloroplast thylakoid membrane"/>
    <property type="evidence" value="ECO:0007669"/>
    <property type="project" value="UniProtKB-SubCell"/>
</dbReference>
<keyword evidence="12 20" id="KW-1133">Transmembrane helix</keyword>
<gene>
    <name evidence="24" type="primary">ndhF</name>
</gene>
<feature type="domain" description="NADH:ubiquinone/plastoquinone oxidoreductase chloroplast chain 5 C-terminal" evidence="23">
    <location>
        <begin position="448"/>
        <end position="686"/>
    </location>
</feature>
<dbReference type="GO" id="GO:0042773">
    <property type="term" value="P:ATP synthesis coupled electron transport"/>
    <property type="evidence" value="ECO:0007669"/>
    <property type="project" value="InterPro"/>
</dbReference>
<comment type="catalytic activity">
    <reaction evidence="19">
        <text>a plastoquinone + NADH + (n+1) H(+)(in) = a plastoquinol + NAD(+) + n H(+)(out)</text>
        <dbReference type="Rhea" id="RHEA:42608"/>
        <dbReference type="Rhea" id="RHEA-COMP:9561"/>
        <dbReference type="Rhea" id="RHEA-COMP:9562"/>
        <dbReference type="ChEBI" id="CHEBI:15378"/>
        <dbReference type="ChEBI" id="CHEBI:17757"/>
        <dbReference type="ChEBI" id="CHEBI:57540"/>
        <dbReference type="ChEBI" id="CHEBI:57945"/>
        <dbReference type="ChEBI" id="CHEBI:62192"/>
    </reaction>
</comment>
<evidence type="ECO:0000256" key="10">
    <source>
        <dbReference type="ARBA" id="ARBA00022957"/>
    </source>
</evidence>
<dbReference type="Pfam" id="PF00361">
    <property type="entry name" value="Proton_antipo_M"/>
    <property type="match status" value="1"/>
</dbReference>
<keyword evidence="13" id="KW-0520">NAD</keyword>
<feature type="transmembrane region" description="Helical" evidence="20">
    <location>
        <begin position="41"/>
        <end position="65"/>
    </location>
</feature>
<evidence type="ECO:0000256" key="2">
    <source>
        <dbReference type="ARBA" id="ARBA00004454"/>
    </source>
</evidence>
<evidence type="ECO:0000256" key="1">
    <source>
        <dbReference type="ARBA" id="ARBA00004059"/>
    </source>
</evidence>
<keyword evidence="24" id="KW-0934">Plastid</keyword>
<evidence type="ECO:0000313" key="24">
    <source>
        <dbReference type="EMBL" id="AXP34408.1"/>
    </source>
</evidence>
<dbReference type="PANTHER" id="PTHR42829">
    <property type="entry name" value="NADH-UBIQUINONE OXIDOREDUCTASE CHAIN 5"/>
    <property type="match status" value="1"/>
</dbReference>
<dbReference type="NCBIfam" id="NF005141">
    <property type="entry name" value="PRK06590.1"/>
    <property type="match status" value="1"/>
</dbReference>
<feature type="transmembrane region" description="Helical" evidence="20">
    <location>
        <begin position="187"/>
        <end position="209"/>
    </location>
</feature>
<dbReference type="InterPro" id="IPR001516">
    <property type="entry name" value="Proton_antipo_N"/>
</dbReference>
<keyword evidence="14" id="KW-0793">Thylakoid</keyword>
<evidence type="ECO:0000256" key="18">
    <source>
        <dbReference type="ARBA" id="ARBA00047726"/>
    </source>
</evidence>
<feature type="domain" description="NADH-Ubiquinone oxidoreductase (complex I) chain 5 N-terminal" evidence="22">
    <location>
        <begin position="75"/>
        <end position="125"/>
    </location>
</feature>
<feature type="transmembrane region" description="Helical" evidence="20">
    <location>
        <begin position="121"/>
        <end position="141"/>
    </location>
</feature>
<dbReference type="GO" id="GO:0048038">
    <property type="term" value="F:quinone binding"/>
    <property type="evidence" value="ECO:0007669"/>
    <property type="project" value="UniProtKB-KW"/>
</dbReference>
<feature type="transmembrane region" description="Helical" evidence="20">
    <location>
        <begin position="85"/>
        <end position="109"/>
    </location>
</feature>
<keyword evidence="7 20" id="KW-0812">Transmembrane</keyword>
<evidence type="ECO:0000259" key="21">
    <source>
        <dbReference type="Pfam" id="PF00361"/>
    </source>
</evidence>
<dbReference type="PRINTS" id="PR01434">
    <property type="entry name" value="NADHDHGNASE5"/>
</dbReference>
<feature type="transmembrane region" description="Helical" evidence="20">
    <location>
        <begin position="287"/>
        <end position="306"/>
    </location>
</feature>
<evidence type="ECO:0000256" key="4">
    <source>
        <dbReference type="ARBA" id="ARBA00011199"/>
    </source>
</evidence>
<feature type="transmembrane region" description="Helical" evidence="20">
    <location>
        <begin position="395"/>
        <end position="415"/>
    </location>
</feature>
<dbReference type="PANTHER" id="PTHR42829:SF2">
    <property type="entry name" value="NADH-UBIQUINONE OXIDOREDUCTASE CHAIN 5"/>
    <property type="match status" value="1"/>
</dbReference>
<accession>A0A346JL92</accession>
<evidence type="ECO:0000256" key="3">
    <source>
        <dbReference type="ARBA" id="ARBA00008200"/>
    </source>
</evidence>
<dbReference type="EMBL" id="MH121052">
    <property type="protein sequence ID" value="AXP34408.1"/>
    <property type="molecule type" value="Genomic_DNA"/>
</dbReference>
<comment type="subcellular location">
    <subcellularLocation>
        <location evidence="2">Plastid</location>
        <location evidence="2">Chloroplast thylakoid membrane</location>
        <topology evidence="2">Multi-pass membrane protein</topology>
    </subcellularLocation>
</comment>
<keyword evidence="10" id="KW-0618">Plastoquinone</keyword>
<evidence type="ECO:0000259" key="22">
    <source>
        <dbReference type="Pfam" id="PF00662"/>
    </source>
</evidence>
<evidence type="ECO:0000256" key="17">
    <source>
        <dbReference type="ARBA" id="ARBA00031649"/>
    </source>
</evidence>
<name>A0A346JL92_JUNCM</name>
<feature type="domain" description="NADH:quinone oxidoreductase/Mrp antiporter transmembrane" evidence="21">
    <location>
        <begin position="141"/>
        <end position="441"/>
    </location>
</feature>
<dbReference type="GO" id="GO:0008137">
    <property type="term" value="F:NADH dehydrogenase (ubiquinone) activity"/>
    <property type="evidence" value="ECO:0007669"/>
    <property type="project" value="InterPro"/>
</dbReference>
<proteinExistence type="inferred from homology"/>
<protein>
    <recommendedName>
        <fullName evidence="5">NAD(P)H-quinone oxidoreductase subunit 5, chloroplastic</fullName>
    </recommendedName>
    <alternativeName>
        <fullName evidence="17">NAD(P)H dehydrogenase subunit 5</fullName>
    </alternativeName>
    <alternativeName>
        <fullName evidence="16">NADH-plastoquinone oxidoreductase subunit 5</fullName>
    </alternativeName>
</protein>
<evidence type="ECO:0000256" key="19">
    <source>
        <dbReference type="ARBA" id="ARBA00048026"/>
    </source>
</evidence>
<evidence type="ECO:0000256" key="9">
    <source>
        <dbReference type="ARBA" id="ARBA00022857"/>
    </source>
</evidence>
<geneLocation type="plastid" evidence="24"/>
<dbReference type="AlphaFoldDB" id="A0A346JL92"/>
<dbReference type="PRINTS" id="PR01435">
    <property type="entry name" value="NPOXDRDTASE5"/>
</dbReference>
<evidence type="ECO:0000256" key="13">
    <source>
        <dbReference type="ARBA" id="ARBA00023027"/>
    </source>
</evidence>
<evidence type="ECO:0000256" key="12">
    <source>
        <dbReference type="ARBA" id="ARBA00022989"/>
    </source>
</evidence>
<dbReference type="InterPro" id="IPR018393">
    <property type="entry name" value="NADHpl_OxRdtase_5_subgr"/>
</dbReference>
<evidence type="ECO:0000256" key="14">
    <source>
        <dbReference type="ARBA" id="ARBA00023078"/>
    </source>
</evidence>
<organism evidence="24">
    <name type="scientific">Juniperus communis</name>
    <name type="common">Common juniper</name>
    <dbReference type="NCBI Taxonomy" id="58039"/>
    <lineage>
        <taxon>Eukaryota</taxon>
        <taxon>Viridiplantae</taxon>
        <taxon>Streptophyta</taxon>
        <taxon>Embryophyta</taxon>
        <taxon>Tracheophyta</taxon>
        <taxon>Spermatophyta</taxon>
        <taxon>Pinopsida</taxon>
        <taxon>Pinidae</taxon>
        <taxon>Conifers II</taxon>
        <taxon>Cupressales</taxon>
        <taxon>Cupressaceae</taxon>
        <taxon>Juniperus</taxon>
    </lineage>
</organism>
<dbReference type="Pfam" id="PF01010">
    <property type="entry name" value="Proton_antipo_C"/>
    <property type="match status" value="1"/>
</dbReference>
<evidence type="ECO:0000256" key="6">
    <source>
        <dbReference type="ARBA" id="ARBA00022528"/>
    </source>
</evidence>
<evidence type="ECO:0000256" key="7">
    <source>
        <dbReference type="ARBA" id="ARBA00022692"/>
    </source>
</evidence>
<feature type="transmembrane region" description="Helical" evidence="20">
    <location>
        <begin position="147"/>
        <end position="166"/>
    </location>
</feature>
<dbReference type="NCBIfam" id="TIGR01974">
    <property type="entry name" value="NDH_I_L"/>
    <property type="match status" value="1"/>
</dbReference>
<keyword evidence="9" id="KW-0521">NADP</keyword>
<comment type="function">
    <text evidence="1">NDH shuttles electrons from NAD(P)H:plastoquinone, via FMN and iron-sulfur (Fe-S) centers, to quinones in the photosynthetic chain and possibly in a chloroplast respiratory chain. The immediate electron acceptor for the enzyme in this species is believed to be plastoquinone. Couples the redox reaction to proton translocation, and thus conserves the redox energy in a proton gradient.</text>
</comment>
<evidence type="ECO:0000256" key="15">
    <source>
        <dbReference type="ARBA" id="ARBA00023136"/>
    </source>
</evidence>
<dbReference type="GO" id="GO:0003954">
    <property type="term" value="F:NADH dehydrogenase activity"/>
    <property type="evidence" value="ECO:0007669"/>
    <property type="project" value="TreeGrafter"/>
</dbReference>
<keyword evidence="6" id="KW-0150">Chloroplast</keyword>
<comment type="subunit">
    <text evidence="4">NDH is composed of at least 16 different subunits, 5 of which are encoded in the nucleus.</text>
</comment>
<evidence type="ECO:0000256" key="8">
    <source>
        <dbReference type="ARBA" id="ARBA00022719"/>
    </source>
</evidence>
<reference evidence="24" key="1">
    <citation type="submission" date="2018-03" db="EMBL/GenBank/DDBJ databases">
        <title>Evidence for ancient recombination among plastid genomes of the Cupressus-Juniperus-Xanthocyparis complex (Cupressaceae).</title>
        <authorList>
            <person name="Zhu A."/>
            <person name="Fan W."/>
            <person name="Adams R.P."/>
            <person name="Mower J.P."/>
        </authorList>
    </citation>
    <scope>NUCLEOTIDE SEQUENCE</scope>
</reference>
<keyword evidence="11" id="KW-1278">Translocase</keyword>
<evidence type="ECO:0000259" key="23">
    <source>
        <dbReference type="Pfam" id="PF01010"/>
    </source>
</evidence>
<dbReference type="Gene3D" id="1.20.5.2700">
    <property type="match status" value="1"/>
</dbReference>
<feature type="transmembrane region" description="Helical" evidence="20">
    <location>
        <begin position="327"/>
        <end position="348"/>
    </location>
</feature>
<feature type="transmembrane region" description="Helical" evidence="20">
    <location>
        <begin position="260"/>
        <end position="281"/>
    </location>
</feature>
<dbReference type="Pfam" id="PF00662">
    <property type="entry name" value="Proton_antipo_N"/>
    <property type="match status" value="1"/>
</dbReference>
<evidence type="ECO:0000256" key="16">
    <source>
        <dbReference type="ARBA" id="ARBA00029876"/>
    </source>
</evidence>
<dbReference type="InterPro" id="IPR002128">
    <property type="entry name" value="NADH_UbQ_OxRdtase_chlpt_su5_C"/>
</dbReference>
<feature type="transmembrane region" description="Helical" evidence="20">
    <location>
        <begin position="719"/>
        <end position="740"/>
    </location>
</feature>